<dbReference type="ExpressionAtlas" id="A0A5S9Y9Q0">
    <property type="expression patterns" value="baseline and differential"/>
</dbReference>
<dbReference type="AlphaFoldDB" id="A0A5S9Y9Q0"/>
<sequence length="207" mass="23647">MANHGHQTHSLCLHAMMMYKGLTLWFPNQNLVFSWNPSLIWSMNQFEQRSSLGMTDSSRQFHSILVTIGWNRDVLPCRRFVSGAFSRCRWFFRLSTGDCSPSQGYGGFTRVFDPGITENSRKRVVLIRGEAVQKETGTLLTGFRLKGFDYDSILRHRCEIQVVFNKAWKDKEESVMMLAIYDCLIVVATKKACAIESGGNESQNISE</sequence>
<evidence type="ECO:0000313" key="2">
    <source>
        <dbReference type="Proteomes" id="UP000434276"/>
    </source>
</evidence>
<dbReference type="OrthoDB" id="10533660at2759"/>
<organism evidence="1 2">
    <name type="scientific">Arabidopsis thaliana</name>
    <name type="common">Mouse-ear cress</name>
    <dbReference type="NCBI Taxonomy" id="3702"/>
    <lineage>
        <taxon>Eukaryota</taxon>
        <taxon>Viridiplantae</taxon>
        <taxon>Streptophyta</taxon>
        <taxon>Embryophyta</taxon>
        <taxon>Tracheophyta</taxon>
        <taxon>Spermatophyta</taxon>
        <taxon>Magnoliopsida</taxon>
        <taxon>eudicotyledons</taxon>
        <taxon>Gunneridae</taxon>
        <taxon>Pentapetalae</taxon>
        <taxon>rosids</taxon>
        <taxon>malvids</taxon>
        <taxon>Brassicales</taxon>
        <taxon>Brassicaceae</taxon>
        <taxon>Camelineae</taxon>
        <taxon>Arabidopsis</taxon>
    </lineage>
</organism>
<reference evidence="1 2" key="1">
    <citation type="submission" date="2019-12" db="EMBL/GenBank/DDBJ databases">
        <authorList>
            <person name="Jiao W.-B."/>
            <person name="Schneeberger K."/>
        </authorList>
    </citation>
    <scope>NUCLEOTIDE SEQUENCE [LARGE SCALE GENOMIC DNA]</scope>
    <source>
        <strain evidence="2">cv. C24</strain>
    </source>
</reference>
<protein>
    <submittedName>
        <fullName evidence="1">Uncharacterized protein</fullName>
    </submittedName>
</protein>
<gene>
    <name evidence="1" type="ORF">C24_LOCUS24086</name>
</gene>
<dbReference type="Proteomes" id="UP000434276">
    <property type="component" value="Unassembled WGS sequence"/>
</dbReference>
<dbReference type="EMBL" id="CACSHJ010000096">
    <property type="protein sequence ID" value="CAA0406637.1"/>
    <property type="molecule type" value="Genomic_DNA"/>
</dbReference>
<name>A0A5S9Y9Q0_ARATH</name>
<proteinExistence type="predicted"/>
<evidence type="ECO:0000313" key="1">
    <source>
        <dbReference type="EMBL" id="CAA0406637.1"/>
    </source>
</evidence>
<accession>A0A5S9Y9Q0</accession>